<reference evidence="1" key="1">
    <citation type="submission" date="2020-05" db="EMBL/GenBank/DDBJ databases">
        <authorList>
            <person name="Chiriac C."/>
            <person name="Salcher M."/>
            <person name="Ghai R."/>
            <person name="Kavagutti S V."/>
        </authorList>
    </citation>
    <scope>NUCLEOTIDE SEQUENCE</scope>
</reference>
<organism evidence="1">
    <name type="scientific">freshwater metagenome</name>
    <dbReference type="NCBI Taxonomy" id="449393"/>
    <lineage>
        <taxon>unclassified sequences</taxon>
        <taxon>metagenomes</taxon>
        <taxon>ecological metagenomes</taxon>
    </lineage>
</organism>
<dbReference type="EMBL" id="CAEZTQ010000001">
    <property type="protein sequence ID" value="CAB4562409.1"/>
    <property type="molecule type" value="Genomic_DNA"/>
</dbReference>
<accession>A0A6J6DHV7</accession>
<protein>
    <submittedName>
        <fullName evidence="1">Unannotated protein</fullName>
    </submittedName>
</protein>
<dbReference type="AlphaFoldDB" id="A0A6J6DHV7"/>
<name>A0A6J6DHV7_9ZZZZ</name>
<proteinExistence type="predicted"/>
<dbReference type="Gene3D" id="1.10.3210.10">
    <property type="entry name" value="Hypothetical protein af1432"/>
    <property type="match status" value="1"/>
</dbReference>
<dbReference type="InterPro" id="IPR052567">
    <property type="entry name" value="OP_Dioxygenase"/>
</dbReference>
<dbReference type="PANTHER" id="PTHR40202">
    <property type="match status" value="1"/>
</dbReference>
<dbReference type="SUPFAM" id="SSF109604">
    <property type="entry name" value="HD-domain/PDEase-like"/>
    <property type="match status" value="1"/>
</dbReference>
<dbReference type="PANTHER" id="PTHR40202:SF1">
    <property type="entry name" value="HD DOMAIN-CONTAINING PROTEIN"/>
    <property type="match status" value="1"/>
</dbReference>
<gene>
    <name evidence="1" type="ORF">UFOPK1704_00007</name>
</gene>
<sequence length="185" mass="20575">MLFEHVGDIVSVYREYGDNMYDEEISQTTHAVQCARRAQEDGASTSLVLAALLHDVGHLLEIRARASTQVVADMDLRHQDSGANALSVLFGEQVTEPIRWHVEAKRFLSATDVEYERSLSSGSAASLVLQGGPMSTEECVEFLARTQSPDAIRLRRWDDLGKDVDDIPATIDDFEQLLLILMNVL</sequence>
<evidence type="ECO:0000313" key="1">
    <source>
        <dbReference type="EMBL" id="CAB4562409.1"/>
    </source>
</evidence>